<dbReference type="FunFam" id="1.10.3470.10:FF:000001">
    <property type="entry name" value="Vitamin B12 ABC transporter permease BtuC"/>
    <property type="match status" value="1"/>
</dbReference>
<feature type="transmembrane region" description="Helical" evidence="8">
    <location>
        <begin position="318"/>
        <end position="336"/>
    </location>
</feature>
<dbReference type="RefSeq" id="WP_006556577.1">
    <property type="nucleotide sequence ID" value="NZ_CALMIE010000091.1"/>
</dbReference>
<feature type="transmembrane region" description="Helical" evidence="8">
    <location>
        <begin position="101"/>
        <end position="121"/>
    </location>
</feature>
<gene>
    <name evidence="9" type="ORF">F8R14_02930</name>
</gene>
<keyword evidence="6 8" id="KW-1133">Transmembrane helix</keyword>
<feature type="transmembrane region" description="Helical" evidence="8">
    <location>
        <begin position="201"/>
        <end position="222"/>
    </location>
</feature>
<feature type="transmembrane region" description="Helical" evidence="8">
    <location>
        <begin position="243"/>
        <end position="261"/>
    </location>
</feature>
<feature type="transmembrane region" description="Helical" evidence="8">
    <location>
        <begin position="159"/>
        <end position="181"/>
    </location>
</feature>
<evidence type="ECO:0000256" key="1">
    <source>
        <dbReference type="ARBA" id="ARBA00004651"/>
    </source>
</evidence>
<dbReference type="GO" id="GO:0022857">
    <property type="term" value="F:transmembrane transporter activity"/>
    <property type="evidence" value="ECO:0007669"/>
    <property type="project" value="InterPro"/>
</dbReference>
<organism evidence="9 10">
    <name type="scientific">Veillonella seminalis</name>
    <dbReference type="NCBI Taxonomy" id="1502943"/>
    <lineage>
        <taxon>Bacteria</taxon>
        <taxon>Bacillati</taxon>
        <taxon>Bacillota</taxon>
        <taxon>Negativicutes</taxon>
        <taxon>Veillonellales</taxon>
        <taxon>Veillonellaceae</taxon>
        <taxon>Veillonella</taxon>
    </lineage>
</organism>
<dbReference type="GO" id="GO:0005886">
    <property type="term" value="C:plasma membrane"/>
    <property type="evidence" value="ECO:0007669"/>
    <property type="project" value="UniProtKB-SubCell"/>
</dbReference>
<dbReference type="Pfam" id="PF01032">
    <property type="entry name" value="FecCD"/>
    <property type="match status" value="1"/>
</dbReference>
<dbReference type="GO" id="GO:0033214">
    <property type="term" value="P:siderophore-iron import into cell"/>
    <property type="evidence" value="ECO:0007669"/>
    <property type="project" value="TreeGrafter"/>
</dbReference>
<dbReference type="PANTHER" id="PTHR30472">
    <property type="entry name" value="FERRIC ENTEROBACTIN TRANSPORT SYSTEM PERMEASE PROTEIN"/>
    <property type="match status" value="1"/>
</dbReference>
<accession>A0A833CC37</accession>
<evidence type="ECO:0000256" key="3">
    <source>
        <dbReference type="ARBA" id="ARBA00022448"/>
    </source>
</evidence>
<keyword evidence="7 8" id="KW-0472">Membrane</keyword>
<dbReference type="CDD" id="cd06550">
    <property type="entry name" value="TM_ABC_iron-siderophores_like"/>
    <property type="match status" value="1"/>
</dbReference>
<name>A0A833CC37_9FIRM</name>
<feature type="transmembrane region" description="Helical" evidence="8">
    <location>
        <begin position="7"/>
        <end position="28"/>
    </location>
</feature>
<feature type="transmembrane region" description="Helical" evidence="8">
    <location>
        <begin position="290"/>
        <end position="312"/>
    </location>
</feature>
<evidence type="ECO:0000256" key="6">
    <source>
        <dbReference type="ARBA" id="ARBA00022989"/>
    </source>
</evidence>
<feature type="transmembrane region" description="Helical" evidence="8">
    <location>
        <begin position="267"/>
        <end position="283"/>
    </location>
</feature>
<evidence type="ECO:0000313" key="9">
    <source>
        <dbReference type="EMBL" id="KAB1479126.1"/>
    </source>
</evidence>
<evidence type="ECO:0000313" key="10">
    <source>
        <dbReference type="Proteomes" id="UP000434554"/>
    </source>
</evidence>
<comment type="caution">
    <text evidence="9">The sequence shown here is derived from an EMBL/GenBank/DDBJ whole genome shotgun (WGS) entry which is preliminary data.</text>
</comment>
<sequence length="345" mass="36818">MDRKKKQVISVITMTALLIGIIIIALHLGTIKVPVLGGLQSIWQGLGIPVTVTAPLEPEQEAVLWYIRMPRILVGLMVGASLALAGAVMQGIFSNPLADPGIMGVSAGASLGAVIAISLGLTSLGMFYMPMFAFIGAFAAVSITILLTMRGGRVETATLLLAGVAISMLLGAFTSGILTLMNEYRLREFLFWMVGGLDFRRWEHVFLAIGPFLIGTTILITFGRQLNVLVLGDTEAKALGVPVMLYRLIFLFLASFITATAVCVSGAIGFVGLIIPHIVRILVGPDHRILLPVSALAGALFLVFCDTLGRVLASPSEIRVGIMTALLGAPYFLYLLRRVRQKGGI</sequence>
<comment type="subcellular location">
    <subcellularLocation>
        <location evidence="1">Cell membrane</location>
        <topology evidence="1">Multi-pass membrane protein</topology>
    </subcellularLocation>
</comment>
<evidence type="ECO:0000256" key="8">
    <source>
        <dbReference type="SAM" id="Phobius"/>
    </source>
</evidence>
<dbReference type="GeneID" id="83055749"/>
<dbReference type="Proteomes" id="UP000434554">
    <property type="component" value="Unassembled WGS sequence"/>
</dbReference>
<protein>
    <submittedName>
        <fullName evidence="9">Iron ABC transporter permease</fullName>
    </submittedName>
</protein>
<keyword evidence="4" id="KW-1003">Cell membrane</keyword>
<keyword evidence="5 8" id="KW-0812">Transmembrane</keyword>
<feature type="transmembrane region" description="Helical" evidence="8">
    <location>
        <begin position="72"/>
        <end position="89"/>
    </location>
</feature>
<comment type="similarity">
    <text evidence="2">Belongs to the binding-protein-dependent transport system permease family. FecCD subfamily.</text>
</comment>
<evidence type="ECO:0000256" key="2">
    <source>
        <dbReference type="ARBA" id="ARBA00007935"/>
    </source>
</evidence>
<proteinExistence type="inferred from homology"/>
<feature type="transmembrane region" description="Helical" evidence="8">
    <location>
        <begin position="127"/>
        <end position="147"/>
    </location>
</feature>
<evidence type="ECO:0000256" key="4">
    <source>
        <dbReference type="ARBA" id="ARBA00022475"/>
    </source>
</evidence>
<dbReference type="AlphaFoldDB" id="A0A833CC37"/>
<dbReference type="Gene3D" id="1.10.3470.10">
    <property type="entry name" value="ABC transporter involved in vitamin B12 uptake, BtuC"/>
    <property type="match status" value="1"/>
</dbReference>
<keyword evidence="3" id="KW-0813">Transport</keyword>
<evidence type="ECO:0000256" key="5">
    <source>
        <dbReference type="ARBA" id="ARBA00022692"/>
    </source>
</evidence>
<dbReference type="InterPro" id="IPR000522">
    <property type="entry name" value="ABC_transptr_permease_BtuC"/>
</dbReference>
<dbReference type="EMBL" id="WBKH01000003">
    <property type="protein sequence ID" value="KAB1479126.1"/>
    <property type="molecule type" value="Genomic_DNA"/>
</dbReference>
<dbReference type="InterPro" id="IPR037294">
    <property type="entry name" value="ABC_BtuC-like"/>
</dbReference>
<dbReference type="PANTHER" id="PTHR30472:SF25">
    <property type="entry name" value="ABC TRANSPORTER PERMEASE PROTEIN MJ0876-RELATED"/>
    <property type="match status" value="1"/>
</dbReference>
<evidence type="ECO:0000256" key="7">
    <source>
        <dbReference type="ARBA" id="ARBA00023136"/>
    </source>
</evidence>
<reference evidence="9 10" key="1">
    <citation type="submission" date="2019-09" db="EMBL/GenBank/DDBJ databases">
        <title>Draft genome sequence of 3 type strains from the CCUG.</title>
        <authorList>
            <person name="Pineiro-Iglesias B."/>
            <person name="Tunovic T."/>
            <person name="Unosson C."/>
            <person name="Inganas E."/>
            <person name="Ohlen M."/>
            <person name="Cardew S."/>
            <person name="Jensie-Markopoulos S."/>
            <person name="Salva-Serra F."/>
            <person name="Jaen-Luchoro D."/>
            <person name="Karlsson R."/>
            <person name="Svensson-Stadler L."/>
            <person name="Chun J."/>
            <person name="Moore E."/>
        </authorList>
    </citation>
    <scope>NUCLEOTIDE SEQUENCE [LARGE SCALE GENOMIC DNA]</scope>
    <source>
        <strain evidence="9 10">CCUG 65427</strain>
    </source>
</reference>
<dbReference type="SUPFAM" id="SSF81345">
    <property type="entry name" value="ABC transporter involved in vitamin B12 uptake, BtuC"/>
    <property type="match status" value="1"/>
</dbReference>